<gene>
    <name evidence="5" type="ORF">F5878DRAFT_721401</name>
</gene>
<reference evidence="5" key="1">
    <citation type="submission" date="2022-08" db="EMBL/GenBank/DDBJ databases">
        <authorList>
            <consortium name="DOE Joint Genome Institute"/>
            <person name="Min B."/>
            <person name="Riley R."/>
            <person name="Sierra-Patev S."/>
            <person name="Naranjo-Ortiz M."/>
            <person name="Looney B."/>
            <person name="Konkel Z."/>
            <person name="Slot J.C."/>
            <person name="Sakamoto Y."/>
            <person name="Steenwyk J.L."/>
            <person name="Rokas A."/>
            <person name="Carro J."/>
            <person name="Camarero S."/>
            <person name="Ferreira P."/>
            <person name="Molpeceres G."/>
            <person name="Ruiz-Duenas F.J."/>
            <person name="Serrano A."/>
            <person name="Henrissat B."/>
            <person name="Drula E."/>
            <person name="Hughes K.W."/>
            <person name="Mata J.L."/>
            <person name="Ishikawa N.K."/>
            <person name="Vargas-Isla R."/>
            <person name="Ushijima S."/>
            <person name="Smith C.A."/>
            <person name="Ahrendt S."/>
            <person name="Andreopoulos W."/>
            <person name="He G."/>
            <person name="Labutti K."/>
            <person name="Lipzen A."/>
            <person name="Ng V."/>
            <person name="Sandor L."/>
            <person name="Barry K."/>
            <person name="Martinez A.T."/>
            <person name="Xiao Y."/>
            <person name="Gibbons J.G."/>
            <person name="Terashima K."/>
            <person name="Hibbett D.S."/>
            <person name="Grigoriev I.V."/>
        </authorList>
    </citation>
    <scope>NUCLEOTIDE SEQUENCE</scope>
    <source>
        <strain evidence="5">TFB9207</strain>
    </source>
</reference>
<dbReference type="PROSITE" id="PS50303">
    <property type="entry name" value="PUM_HD"/>
    <property type="match status" value="1"/>
</dbReference>
<dbReference type="Gene3D" id="1.25.10.10">
    <property type="entry name" value="Leucine-rich Repeat Variant"/>
    <property type="match status" value="1"/>
</dbReference>
<feature type="region of interest" description="Disordered" evidence="3">
    <location>
        <begin position="1"/>
        <end position="28"/>
    </location>
</feature>
<feature type="region of interest" description="Disordered" evidence="3">
    <location>
        <begin position="295"/>
        <end position="380"/>
    </location>
</feature>
<dbReference type="PANTHER" id="PTHR12537">
    <property type="entry name" value="RNA BINDING PROTEIN PUMILIO-RELATED"/>
    <property type="match status" value="1"/>
</dbReference>
<evidence type="ECO:0000256" key="1">
    <source>
        <dbReference type="ARBA" id="ARBA00022737"/>
    </source>
</evidence>
<dbReference type="InterPro" id="IPR011989">
    <property type="entry name" value="ARM-like"/>
</dbReference>
<protein>
    <submittedName>
        <fullName evidence="5">ARM repeat-containing protein</fullName>
    </submittedName>
</protein>
<dbReference type="InterPro" id="IPR001313">
    <property type="entry name" value="Pumilio_RNA-bd_rpt"/>
</dbReference>
<dbReference type="InterPro" id="IPR033133">
    <property type="entry name" value="PUM-HD"/>
</dbReference>
<dbReference type="EMBL" id="MU805974">
    <property type="protein sequence ID" value="KAJ3843525.1"/>
    <property type="molecule type" value="Genomic_DNA"/>
</dbReference>
<feature type="region of interest" description="Disordered" evidence="3">
    <location>
        <begin position="127"/>
        <end position="195"/>
    </location>
</feature>
<dbReference type="Proteomes" id="UP001163846">
    <property type="component" value="Unassembled WGS sequence"/>
</dbReference>
<feature type="compositionally biased region" description="Polar residues" evidence="3">
    <location>
        <begin position="153"/>
        <end position="174"/>
    </location>
</feature>
<accession>A0AA38UJF1</accession>
<sequence length="990" mass="107783">MNITSQMPTSPTDNSTSPSDDRKHSPPAFLDLADSAARLGSNMPDMSARVELKRLEHERQRVLQRKMFEDQMRALEQQQAQELLSLPVEPGTPNGAGIQHLAVSAPTTPPRVNAALLAEAHLSAKYLPGTQYTDPDPLSKAVGGSEKRKSVTYAPSVNLSPDLSAANASTNFSRSAGAKSMPASRRTSASSHDEDLVGHLQGLSLEGQRSRKASPIPAPVSASILTRGSRYVDDEGARYASTYNPGMMLDEQLDQEMYNAMRHLPTSDEDKYVNSFANKVSTSSAALDLAHISQSSNNRSLDNREKSSEWPQYPRGPEGITSAKSERRTVTNPGLSLASPDGQTSLGSMSASATPHSQGISHQPPSPSHGSPLGLLESMNGTTRSVPATPLGLPSNHIVKTPGTPGLGESQAMNGRLSTQGAHLNEALDIQASLTRIPSARYENGAINFNGMQQGQLDDPYAIDSVYGLNGGIEGRYNSYAGVNNTSGSTALYHHNGSRYGLGVPGRANGGVDGKMNGLHGPKHKRGDMDLNRFAGTRLEDLQGEIPALCKDQHGCRYLQKKLEEGVPEHRDMIFRETFGHFADLMTDPFGNYLCQKLLEYSTDEQRNVICESVAQDLVNISLNMHGTRAVQKMIDFLSTHRQANLRYNAQIHSIILALSLHVVVLIKDLNGNHVIQKCLNKLSPEDNQFIYNAVAANCVEVATHRHGCCVLQRCIDHASDHQRIQLVNEITFNALTLVQDPYGNYVVQYILDLNDNRFSDAVIRQFAGNVCALSVQKFSSNVIEKCIRVAEHNTRKMLIDELLNRTRLEKLLRDSYGNYCVQTALDYAEPTQRALLVEGIRPVLPLIRNTPYGKRIQNKLQREQMDQFGGYPNQQALVNMALGNQGMNSGRHLQNSLLADVYGAQNGLYSLQTQASYAQAPLASPLHALPQSIDGYVLQSNSSHSPGLPSAHSNGFSGASYAGLGHFAGSALPGTLNDPYQRTSFGYGM</sequence>
<dbReference type="Pfam" id="PF00806">
    <property type="entry name" value="PUF"/>
    <property type="match status" value="8"/>
</dbReference>
<feature type="repeat" description="Pumilio" evidence="2">
    <location>
        <begin position="577"/>
        <end position="612"/>
    </location>
</feature>
<evidence type="ECO:0000256" key="3">
    <source>
        <dbReference type="SAM" id="MobiDB-lite"/>
    </source>
</evidence>
<evidence type="ECO:0000313" key="5">
    <source>
        <dbReference type="EMBL" id="KAJ3843525.1"/>
    </source>
</evidence>
<dbReference type="GO" id="GO:0005737">
    <property type="term" value="C:cytoplasm"/>
    <property type="evidence" value="ECO:0007669"/>
    <property type="project" value="TreeGrafter"/>
</dbReference>
<dbReference type="InterPro" id="IPR016024">
    <property type="entry name" value="ARM-type_fold"/>
</dbReference>
<feature type="compositionally biased region" description="Low complexity" evidence="3">
    <location>
        <begin position="8"/>
        <end position="18"/>
    </location>
</feature>
<dbReference type="FunFam" id="1.25.10.10:FF:000237">
    <property type="entry name" value="Pumilio homolog 9"/>
    <property type="match status" value="1"/>
</dbReference>
<feature type="repeat" description="Pumilio" evidence="2">
    <location>
        <begin position="730"/>
        <end position="765"/>
    </location>
</feature>
<name>A0AA38UJF1_9AGAR</name>
<evidence type="ECO:0000259" key="4">
    <source>
        <dbReference type="PROSITE" id="PS50303"/>
    </source>
</evidence>
<feature type="repeat" description="Pumilio" evidence="2">
    <location>
        <begin position="694"/>
        <end position="729"/>
    </location>
</feature>
<dbReference type="CDD" id="cd07920">
    <property type="entry name" value="Pumilio"/>
    <property type="match status" value="1"/>
</dbReference>
<dbReference type="InterPro" id="IPR033712">
    <property type="entry name" value="Pumilio_RNA-bd"/>
</dbReference>
<feature type="compositionally biased region" description="Low complexity" evidence="3">
    <location>
        <begin position="355"/>
        <end position="376"/>
    </location>
</feature>
<feature type="repeat" description="Pumilio" evidence="2">
    <location>
        <begin position="613"/>
        <end position="649"/>
    </location>
</feature>
<feature type="compositionally biased region" description="Polar residues" evidence="3">
    <location>
        <begin position="341"/>
        <end position="354"/>
    </location>
</feature>
<proteinExistence type="predicted"/>
<dbReference type="GO" id="GO:0003729">
    <property type="term" value="F:mRNA binding"/>
    <property type="evidence" value="ECO:0007669"/>
    <property type="project" value="TreeGrafter"/>
</dbReference>
<evidence type="ECO:0000256" key="2">
    <source>
        <dbReference type="PROSITE-ProRule" id="PRU00317"/>
    </source>
</evidence>
<evidence type="ECO:0000313" key="6">
    <source>
        <dbReference type="Proteomes" id="UP001163846"/>
    </source>
</evidence>
<organism evidence="5 6">
    <name type="scientific">Lentinula raphanica</name>
    <dbReference type="NCBI Taxonomy" id="153919"/>
    <lineage>
        <taxon>Eukaryota</taxon>
        <taxon>Fungi</taxon>
        <taxon>Dikarya</taxon>
        <taxon>Basidiomycota</taxon>
        <taxon>Agaricomycotina</taxon>
        <taxon>Agaricomycetes</taxon>
        <taxon>Agaricomycetidae</taxon>
        <taxon>Agaricales</taxon>
        <taxon>Marasmiineae</taxon>
        <taxon>Omphalotaceae</taxon>
        <taxon>Lentinula</taxon>
    </lineage>
</organism>
<dbReference type="AlphaFoldDB" id="A0AA38UJF1"/>
<dbReference type="PANTHER" id="PTHR12537:SF13">
    <property type="entry name" value="PUMILIO HOMOLOGY DOMAIN FAMILY MEMBER 4"/>
    <property type="match status" value="1"/>
</dbReference>
<dbReference type="SUPFAM" id="SSF48371">
    <property type="entry name" value="ARM repeat"/>
    <property type="match status" value="1"/>
</dbReference>
<feature type="repeat" description="Pumilio" evidence="2">
    <location>
        <begin position="658"/>
        <end position="693"/>
    </location>
</feature>
<feature type="repeat" description="Pumilio" evidence="2">
    <location>
        <begin position="541"/>
        <end position="576"/>
    </location>
</feature>
<feature type="domain" description="PUM-HD" evidence="4">
    <location>
        <begin position="520"/>
        <end position="865"/>
    </location>
</feature>
<comment type="caution">
    <text evidence="5">The sequence shown here is derived from an EMBL/GenBank/DDBJ whole genome shotgun (WGS) entry which is preliminary data.</text>
</comment>
<keyword evidence="6" id="KW-1185">Reference proteome</keyword>
<dbReference type="SMART" id="SM00025">
    <property type="entry name" value="Pumilio"/>
    <property type="match status" value="8"/>
</dbReference>
<dbReference type="GO" id="GO:0010608">
    <property type="term" value="P:post-transcriptional regulation of gene expression"/>
    <property type="evidence" value="ECO:0007669"/>
    <property type="project" value="TreeGrafter"/>
</dbReference>
<feature type="repeat" description="Pumilio" evidence="2">
    <location>
        <begin position="766"/>
        <end position="801"/>
    </location>
</feature>
<feature type="repeat" description="Pumilio" evidence="2">
    <location>
        <begin position="802"/>
        <end position="839"/>
    </location>
</feature>
<keyword evidence="1" id="KW-0677">Repeat</keyword>
<dbReference type="PROSITE" id="PS50302">
    <property type="entry name" value="PUM"/>
    <property type="match status" value="8"/>
</dbReference>